<dbReference type="PANTHER" id="PTHR45694:SF18">
    <property type="entry name" value="GLUTAREDOXIN-1-RELATED"/>
    <property type="match status" value="1"/>
</dbReference>
<dbReference type="Proteomes" id="UP000067626">
    <property type="component" value="Chromosome"/>
</dbReference>
<evidence type="ECO:0000313" key="8">
    <source>
        <dbReference type="EMBL" id="AKT36182.1"/>
    </source>
</evidence>
<evidence type="ECO:0000256" key="6">
    <source>
        <dbReference type="RuleBase" id="RU364065"/>
    </source>
</evidence>
<dbReference type="CDD" id="cd03418">
    <property type="entry name" value="GRX_GRXb_1_3_like"/>
    <property type="match status" value="1"/>
</dbReference>
<dbReference type="GO" id="GO:0015038">
    <property type="term" value="F:glutathione disulfide oxidoreductase activity"/>
    <property type="evidence" value="ECO:0007669"/>
    <property type="project" value="UniProtKB-UniRule"/>
</dbReference>
<dbReference type="NCBIfam" id="TIGR02181">
    <property type="entry name" value="GRX_bact"/>
    <property type="match status" value="1"/>
</dbReference>
<evidence type="ECO:0000256" key="3">
    <source>
        <dbReference type="ARBA" id="ARBA00022982"/>
    </source>
</evidence>
<name>A0A0K1E675_CHOCO</name>
<dbReference type="GO" id="GO:0005737">
    <property type="term" value="C:cytoplasm"/>
    <property type="evidence" value="ECO:0007669"/>
    <property type="project" value="TreeGrafter"/>
</dbReference>
<dbReference type="GO" id="GO:0034599">
    <property type="term" value="P:cellular response to oxidative stress"/>
    <property type="evidence" value="ECO:0007669"/>
    <property type="project" value="TreeGrafter"/>
</dbReference>
<dbReference type="InterPro" id="IPR011767">
    <property type="entry name" value="GLR_AS"/>
</dbReference>
<keyword evidence="4" id="KW-1015">Disulfide bond</keyword>
<evidence type="ECO:0000259" key="7">
    <source>
        <dbReference type="Pfam" id="PF00462"/>
    </source>
</evidence>
<comment type="function">
    <text evidence="6">Has a glutathione-disulfide oxidoreductase activity in the presence of NADPH and glutathione reductase. Reduces low molecular weight disulfides and proteins.</text>
</comment>
<organism evidence="8 9">
    <name type="scientific">Chondromyces crocatus</name>
    <dbReference type="NCBI Taxonomy" id="52"/>
    <lineage>
        <taxon>Bacteria</taxon>
        <taxon>Pseudomonadati</taxon>
        <taxon>Myxococcota</taxon>
        <taxon>Polyangia</taxon>
        <taxon>Polyangiales</taxon>
        <taxon>Polyangiaceae</taxon>
        <taxon>Chondromyces</taxon>
    </lineage>
</organism>
<accession>A0A0K1E675</accession>
<evidence type="ECO:0000256" key="4">
    <source>
        <dbReference type="ARBA" id="ARBA00023157"/>
    </source>
</evidence>
<dbReference type="PRINTS" id="PR00160">
    <property type="entry name" value="GLUTAREDOXIN"/>
</dbReference>
<dbReference type="PROSITE" id="PS00195">
    <property type="entry name" value="GLUTAREDOXIN_1"/>
    <property type="match status" value="1"/>
</dbReference>
<protein>
    <recommendedName>
        <fullName evidence="6">Glutaredoxin</fullName>
    </recommendedName>
</protein>
<keyword evidence="2 6" id="KW-0813">Transport</keyword>
<dbReference type="PANTHER" id="PTHR45694">
    <property type="entry name" value="GLUTAREDOXIN 2"/>
    <property type="match status" value="1"/>
</dbReference>
<dbReference type="InterPro" id="IPR014025">
    <property type="entry name" value="Glutaredoxin_subgr"/>
</dbReference>
<dbReference type="STRING" id="52.CMC5_002960"/>
<dbReference type="GO" id="GO:0045454">
    <property type="term" value="P:cell redox homeostasis"/>
    <property type="evidence" value="ECO:0007669"/>
    <property type="project" value="InterPro"/>
</dbReference>
<feature type="domain" description="Glutaredoxin" evidence="7">
    <location>
        <begin position="5"/>
        <end position="64"/>
    </location>
</feature>
<comment type="similarity">
    <text evidence="1 6">Belongs to the glutaredoxin family.</text>
</comment>
<sequence length="96" mass="10469">MEANVTIYVTGYCPYCTRAKALLSQKGVKYTEVNVESRDDLRRWMHQASGQRTVPQIFINGQSVGGFSDIAALDKAGQLDPLLAKPAGPDSPAMPR</sequence>
<dbReference type="EMBL" id="CP012159">
    <property type="protein sequence ID" value="AKT36182.1"/>
    <property type="molecule type" value="Genomic_DNA"/>
</dbReference>
<gene>
    <name evidence="8" type="primary">grxA</name>
    <name evidence="8" type="ORF">CMC5_002960</name>
</gene>
<dbReference type="Gene3D" id="3.40.30.10">
    <property type="entry name" value="Glutaredoxin"/>
    <property type="match status" value="1"/>
</dbReference>
<keyword evidence="3 6" id="KW-0249">Electron transport</keyword>
<reference evidence="8 9" key="1">
    <citation type="submission" date="2015-07" db="EMBL/GenBank/DDBJ databases">
        <title>Genome analysis of myxobacterium Chondromyces crocatus Cm c5 reveals a high potential for natural compound synthesis and the genetic basis for the loss of fruiting body formation.</title>
        <authorList>
            <person name="Zaburannyi N."/>
            <person name="Bunk B."/>
            <person name="Maier J."/>
            <person name="Overmann J."/>
            <person name="Mueller R."/>
        </authorList>
    </citation>
    <scope>NUCLEOTIDE SEQUENCE [LARGE SCALE GENOMIC DNA]</scope>
    <source>
        <strain evidence="8 9">Cm c5</strain>
    </source>
</reference>
<dbReference type="KEGG" id="ccro:CMC5_002960"/>
<dbReference type="SUPFAM" id="SSF52833">
    <property type="entry name" value="Thioredoxin-like"/>
    <property type="match status" value="1"/>
</dbReference>
<keyword evidence="9" id="KW-1185">Reference proteome</keyword>
<evidence type="ECO:0000256" key="2">
    <source>
        <dbReference type="ARBA" id="ARBA00022448"/>
    </source>
</evidence>
<evidence type="ECO:0000256" key="5">
    <source>
        <dbReference type="ARBA" id="ARBA00023284"/>
    </source>
</evidence>
<dbReference type="AlphaFoldDB" id="A0A0K1E675"/>
<evidence type="ECO:0000313" key="9">
    <source>
        <dbReference type="Proteomes" id="UP000067626"/>
    </source>
</evidence>
<proteinExistence type="inferred from homology"/>
<dbReference type="OrthoDB" id="9814618at2"/>
<evidence type="ECO:0000256" key="1">
    <source>
        <dbReference type="ARBA" id="ARBA00007787"/>
    </source>
</evidence>
<keyword evidence="5 6" id="KW-0676">Redox-active center</keyword>
<dbReference type="InterPro" id="IPR011900">
    <property type="entry name" value="GRX_bact"/>
</dbReference>
<dbReference type="InterPro" id="IPR002109">
    <property type="entry name" value="Glutaredoxin"/>
</dbReference>
<dbReference type="RefSeq" id="WP_050428741.1">
    <property type="nucleotide sequence ID" value="NZ_CP012159.1"/>
</dbReference>
<dbReference type="PROSITE" id="PS51354">
    <property type="entry name" value="GLUTAREDOXIN_2"/>
    <property type="match status" value="1"/>
</dbReference>
<keyword evidence="6" id="KW-0963">Cytoplasm</keyword>
<dbReference type="InterPro" id="IPR036249">
    <property type="entry name" value="Thioredoxin-like_sf"/>
</dbReference>
<dbReference type="Pfam" id="PF00462">
    <property type="entry name" value="Glutaredoxin"/>
    <property type="match status" value="1"/>
</dbReference>